<accession>A0A317EW68</accession>
<dbReference type="InterPro" id="IPR011008">
    <property type="entry name" value="Dimeric_a/b-barrel"/>
</dbReference>
<dbReference type="EMBL" id="QGNY01000008">
    <property type="protein sequence ID" value="PWS30203.1"/>
    <property type="molecule type" value="Genomic_DNA"/>
</dbReference>
<gene>
    <name evidence="2" type="ORF">DF947_19785</name>
</gene>
<dbReference type="SUPFAM" id="SSF54909">
    <property type="entry name" value="Dimeric alpha+beta barrel"/>
    <property type="match status" value="1"/>
</dbReference>
<protein>
    <submittedName>
        <fullName evidence="2">NIPSNAP family containing protein</fullName>
    </submittedName>
</protein>
<proteinExistence type="predicted"/>
<dbReference type="AlphaFoldDB" id="A0A317EW68"/>
<dbReference type="InterPro" id="IPR012577">
    <property type="entry name" value="NIPSNAP"/>
</dbReference>
<dbReference type="Pfam" id="PF07978">
    <property type="entry name" value="NIPSNAP"/>
    <property type="match status" value="1"/>
</dbReference>
<keyword evidence="3" id="KW-1185">Reference proteome</keyword>
<organism evidence="2 3">
    <name type="scientific">Pedobacter paludis</name>
    <dbReference type="NCBI Taxonomy" id="2203212"/>
    <lineage>
        <taxon>Bacteria</taxon>
        <taxon>Pseudomonadati</taxon>
        <taxon>Bacteroidota</taxon>
        <taxon>Sphingobacteriia</taxon>
        <taxon>Sphingobacteriales</taxon>
        <taxon>Sphingobacteriaceae</taxon>
        <taxon>Pedobacter</taxon>
    </lineage>
</organism>
<sequence>MHKIVKVISIKLALSIFLLLIISVNKSGAKTQYYYQLKIYHLKGQSQENAVDSYLKEAYLPALHRAGIPNVGVFKPITKDTTEQLIYVFIPFKKFDAFLKLDETLAKDQSYLTQGKPYLNAEYNHAPYNRIESILLKAFSAMPEPALPKLTSAKSERVYELRSYEASTENLSLNKIGMFNDAEISIFTNLNFNAVFYGQVISGSHSPNLMYLTTFNNKEDREKHWSAFGAEYKKISGLPQYQHNVSKNVTLFVYPTDYSDI</sequence>
<feature type="domain" description="NIPSNAP" evidence="1">
    <location>
        <begin position="159"/>
        <end position="259"/>
    </location>
</feature>
<dbReference type="Gene3D" id="3.30.70.100">
    <property type="match status" value="2"/>
</dbReference>
<evidence type="ECO:0000259" key="1">
    <source>
        <dbReference type="Pfam" id="PF07978"/>
    </source>
</evidence>
<comment type="caution">
    <text evidence="2">The sequence shown here is derived from an EMBL/GenBank/DDBJ whole genome shotgun (WGS) entry which is preliminary data.</text>
</comment>
<dbReference type="Proteomes" id="UP000245391">
    <property type="component" value="Unassembled WGS sequence"/>
</dbReference>
<evidence type="ECO:0000313" key="2">
    <source>
        <dbReference type="EMBL" id="PWS30203.1"/>
    </source>
</evidence>
<name>A0A317EW68_9SPHI</name>
<dbReference type="OrthoDB" id="192769at2"/>
<reference evidence="3" key="1">
    <citation type="submission" date="2018-05" db="EMBL/GenBank/DDBJ databases">
        <title>Pedobacter paludis sp. nov., isolated from wetland soil.</title>
        <authorList>
            <person name="Zhang Y."/>
        </authorList>
    </citation>
    <scope>NUCLEOTIDE SEQUENCE [LARGE SCALE GENOMIC DNA]</scope>
    <source>
        <strain evidence="3">R-8</strain>
    </source>
</reference>
<evidence type="ECO:0000313" key="3">
    <source>
        <dbReference type="Proteomes" id="UP000245391"/>
    </source>
</evidence>